<accession>A0A382MUC5</accession>
<name>A0A382MUC5_9ZZZZ</name>
<reference evidence="1" key="1">
    <citation type="submission" date="2018-05" db="EMBL/GenBank/DDBJ databases">
        <authorList>
            <person name="Lanie J.A."/>
            <person name="Ng W.-L."/>
            <person name="Kazmierczak K.M."/>
            <person name="Andrzejewski T.M."/>
            <person name="Davidsen T.M."/>
            <person name="Wayne K.J."/>
            <person name="Tettelin H."/>
            <person name="Glass J.I."/>
            <person name="Rusch D."/>
            <person name="Podicherti R."/>
            <person name="Tsui H.-C.T."/>
            <person name="Winkler M.E."/>
        </authorList>
    </citation>
    <scope>NUCLEOTIDE SEQUENCE</scope>
</reference>
<evidence type="ECO:0000313" key="1">
    <source>
        <dbReference type="EMBL" id="SVC51715.1"/>
    </source>
</evidence>
<dbReference type="AlphaFoldDB" id="A0A382MUC5"/>
<feature type="non-terminal residue" evidence="1">
    <location>
        <position position="1"/>
    </location>
</feature>
<protein>
    <submittedName>
        <fullName evidence="1">Uncharacterized protein</fullName>
    </submittedName>
</protein>
<proteinExistence type="predicted"/>
<feature type="non-terminal residue" evidence="1">
    <location>
        <position position="379"/>
    </location>
</feature>
<dbReference type="EMBL" id="UINC01095546">
    <property type="protein sequence ID" value="SVC51715.1"/>
    <property type="molecule type" value="Genomic_DNA"/>
</dbReference>
<sequence length="379" mass="39545">IIDGGVGIAKKLYVGTNLAVTGTTLLTDEVTVNTGIIPDAQGGADLGKAAKAFGDVYMSDGKAIKFGNEQDVQLTHYADNGLLLNSTSKIYFEDGSNYDQYIGSTGTGLTKVNSPATIQLVAPLLDLDASSEVTITSPAINLETAALSLNEPAAAAAPGRLVLYEATDNDGDDTYISIEAGDVNNTLTTAIQLIMPILPPSEGQVLKSHGISALKHQLFWATDNSTAAGAEDINIIGTGSGNNDVVLRFDGTSGNDAEITWDHNSGTGFLNFDSPARMAGTTKLEFRNADISISSSTDNQLDLISDGVIKLASDGDMEIESKGSMKLTVDANSTTTEVFGFYTAATEVARINQSGDLQLDGDIQIDGNDIRSSTATAIT</sequence>
<organism evidence="1">
    <name type="scientific">marine metagenome</name>
    <dbReference type="NCBI Taxonomy" id="408172"/>
    <lineage>
        <taxon>unclassified sequences</taxon>
        <taxon>metagenomes</taxon>
        <taxon>ecological metagenomes</taxon>
    </lineage>
</organism>
<gene>
    <name evidence="1" type="ORF">METZ01_LOCUS304569</name>
</gene>